<keyword evidence="6" id="KW-1185">Reference proteome</keyword>
<comment type="caution">
    <text evidence="5">The sequence shown here is derived from an EMBL/GenBank/DDBJ whole genome shotgun (WGS) entry which is preliminary data.</text>
</comment>
<dbReference type="AlphaFoldDB" id="A0A9W6DDQ4"/>
<name>A0A9W6DDQ4_9FIRM</name>
<evidence type="ECO:0000256" key="2">
    <source>
        <dbReference type="ARBA" id="ARBA00022741"/>
    </source>
</evidence>
<evidence type="ECO:0000313" key="6">
    <source>
        <dbReference type="Proteomes" id="UP001144256"/>
    </source>
</evidence>
<accession>A0A9W6DDQ4</accession>
<dbReference type="Proteomes" id="UP001144256">
    <property type="component" value="Unassembled WGS sequence"/>
</dbReference>
<organism evidence="5 6">
    <name type="scientific">Vallitalea longa</name>
    <dbReference type="NCBI Taxonomy" id="2936439"/>
    <lineage>
        <taxon>Bacteria</taxon>
        <taxon>Bacillati</taxon>
        <taxon>Bacillota</taxon>
        <taxon>Clostridia</taxon>
        <taxon>Lachnospirales</taxon>
        <taxon>Vallitaleaceae</taxon>
        <taxon>Vallitalea</taxon>
    </lineage>
</organism>
<evidence type="ECO:0000313" key="5">
    <source>
        <dbReference type="EMBL" id="GKX27528.1"/>
    </source>
</evidence>
<dbReference type="PANTHER" id="PTHR43204">
    <property type="entry name" value="ABC TRANSPORTER I FAMILY MEMBER 6, CHLOROPLASTIC"/>
    <property type="match status" value="1"/>
</dbReference>
<comment type="similarity">
    <text evidence="1">Belongs to the ABC transporter superfamily. Ycf16 family.</text>
</comment>
<dbReference type="GO" id="GO:0005524">
    <property type="term" value="F:ATP binding"/>
    <property type="evidence" value="ECO:0007669"/>
    <property type="project" value="UniProtKB-KW"/>
</dbReference>
<dbReference type="InterPro" id="IPR027417">
    <property type="entry name" value="P-loop_NTPase"/>
</dbReference>
<protein>
    <submittedName>
        <fullName evidence="5">ABC transporter ATP-binding protein</fullName>
    </submittedName>
</protein>
<reference evidence="5" key="1">
    <citation type="submission" date="2022-06" db="EMBL/GenBank/DDBJ databases">
        <title>Vallitalea longa sp. nov., an anaerobic bacterium isolated from marine sediment.</title>
        <authorList>
            <person name="Hirano S."/>
            <person name="Terahara T."/>
            <person name="Mori K."/>
            <person name="Hamada M."/>
            <person name="Matsumoto R."/>
            <person name="Kobayashi T."/>
        </authorList>
    </citation>
    <scope>NUCLEOTIDE SEQUENCE</scope>
    <source>
        <strain evidence="5">SH18-1</strain>
    </source>
</reference>
<sequence length="233" mass="26244">MSLLKIDDLSVEVEGKNVLEGLNLDMQKGETHVLLGPNASGKSTLLSALLGFPKYNIKKGKIIYKDKDITNINIEERAKRGIAAVYQNPPAINITLKDLLDKISKRNVKIEGIESLMQRNVNIGFSGGERKFSEVIQVISMNPDLIILDELDAGLDVENLERLSLLVKEQLNDKTILLITHRGKALNYFRPDYAHVMIDGKITCSSRNWEKIWKLIEECGYEKCKTCKLSSSR</sequence>
<dbReference type="InterPro" id="IPR003593">
    <property type="entry name" value="AAA+_ATPase"/>
</dbReference>
<evidence type="ECO:0000256" key="3">
    <source>
        <dbReference type="ARBA" id="ARBA00022840"/>
    </source>
</evidence>
<proteinExistence type="inferred from homology"/>
<feature type="domain" description="ABC transporter" evidence="4">
    <location>
        <begin position="4"/>
        <end position="224"/>
    </location>
</feature>
<evidence type="ECO:0000256" key="1">
    <source>
        <dbReference type="ARBA" id="ARBA00006216"/>
    </source>
</evidence>
<dbReference type="GO" id="GO:0016887">
    <property type="term" value="F:ATP hydrolysis activity"/>
    <property type="evidence" value="ECO:0007669"/>
    <property type="project" value="InterPro"/>
</dbReference>
<keyword evidence="2" id="KW-0547">Nucleotide-binding</keyword>
<dbReference type="PROSITE" id="PS50893">
    <property type="entry name" value="ABC_TRANSPORTER_2"/>
    <property type="match status" value="1"/>
</dbReference>
<dbReference type="SUPFAM" id="SSF52540">
    <property type="entry name" value="P-loop containing nucleoside triphosphate hydrolases"/>
    <property type="match status" value="1"/>
</dbReference>
<evidence type="ECO:0000259" key="4">
    <source>
        <dbReference type="PROSITE" id="PS50893"/>
    </source>
</evidence>
<dbReference type="PANTHER" id="PTHR43204:SF1">
    <property type="entry name" value="ABC TRANSPORTER I FAMILY MEMBER 6, CHLOROPLASTIC"/>
    <property type="match status" value="1"/>
</dbReference>
<dbReference type="EMBL" id="BRLB01000001">
    <property type="protein sequence ID" value="GKX27528.1"/>
    <property type="molecule type" value="Genomic_DNA"/>
</dbReference>
<keyword evidence="3 5" id="KW-0067">ATP-binding</keyword>
<dbReference type="Gene3D" id="3.40.50.300">
    <property type="entry name" value="P-loop containing nucleotide triphosphate hydrolases"/>
    <property type="match status" value="1"/>
</dbReference>
<dbReference type="Pfam" id="PF00005">
    <property type="entry name" value="ABC_tran"/>
    <property type="match status" value="1"/>
</dbReference>
<dbReference type="InterPro" id="IPR010230">
    <property type="entry name" value="FeS-cluster_ATPase_SufC"/>
</dbReference>
<dbReference type="RefSeq" id="WP_281810909.1">
    <property type="nucleotide sequence ID" value="NZ_BRLB01000001.1"/>
</dbReference>
<dbReference type="SMART" id="SM00382">
    <property type="entry name" value="AAA"/>
    <property type="match status" value="1"/>
</dbReference>
<gene>
    <name evidence="5" type="ORF">SH1V18_00080</name>
</gene>
<dbReference type="InterPro" id="IPR003439">
    <property type="entry name" value="ABC_transporter-like_ATP-bd"/>
</dbReference>